<evidence type="ECO:0000313" key="3">
    <source>
        <dbReference type="EMBL" id="MCL2916252.1"/>
    </source>
</evidence>
<reference evidence="3 4" key="1">
    <citation type="submission" date="2022-01" db="EMBL/GenBank/DDBJ databases">
        <title>Whole genome-based taxonomy of the Shewanellaceae.</title>
        <authorList>
            <person name="Martin-Rodriguez A.J."/>
        </authorList>
    </citation>
    <scope>NUCLEOTIDE SEQUENCE [LARGE SCALE GENOMIC DNA]</scope>
    <source>
        <strain evidence="3 4">DSM 21332</strain>
    </source>
</reference>
<dbReference type="RefSeq" id="WP_249250808.1">
    <property type="nucleotide sequence ID" value="NZ_JAKIKT010000012.1"/>
</dbReference>
<sequence>MTPPRVLLLSLLMLPVQPGLLAEESQPGENQIKVSKIVVVSHPIFDESAEDAFFIHNWANFLHINTREQTVLDHLSFAPGDIIDNKDIAEAQRLLRAEPFLRDSKITLPKPDPAATVASRDVVLVETWDNWSLLPTLSFSRSGGENRYSIGIKEDNLMGRGISTRLKYQSSEDRTGYKLAIDAPVNWLPHASVSAEIYDNSDGQAYKFAFIKPFFTLDGINQYGLETLEDLREDTLRQNGEDVSGFEHEISYTNVSYGHRLDWDDSTALRLLLGITHDHHRFNLWEDYPDARLPEDREFLYPWVALESIEDEYKVFQNIRLINTNEDINLGWYHFFKLGVETRTDDSDPGFHLWWRSSRGFKQADSLWLLSANGKAVLNTRIPDHYQLALQGEWYYNFSESWKLYHRLRLLSSKNNYLDQPATLGDNTGVRGYPDDYQWGDQQWQFTSELRYYPNISLYQLAELGWALFADAGEAFGENDDNNLLSGPMASVGLGARIYSSRSSYGNVAHVDFSLPLNRAPGLDSWEWRFQVRSHF</sequence>
<feature type="signal peptide" evidence="1">
    <location>
        <begin position="1"/>
        <end position="22"/>
    </location>
</feature>
<dbReference type="Pfam" id="PF03865">
    <property type="entry name" value="ShlB"/>
    <property type="match status" value="1"/>
</dbReference>
<proteinExistence type="predicted"/>
<feature type="chain" id="PRO_5047253900" evidence="1">
    <location>
        <begin position="23"/>
        <end position="536"/>
    </location>
</feature>
<evidence type="ECO:0000313" key="4">
    <source>
        <dbReference type="Proteomes" id="UP001202831"/>
    </source>
</evidence>
<evidence type="ECO:0000259" key="2">
    <source>
        <dbReference type="Pfam" id="PF03865"/>
    </source>
</evidence>
<feature type="domain" description="Haemolysin activator HlyB C-terminal" evidence="2">
    <location>
        <begin position="379"/>
        <end position="497"/>
    </location>
</feature>
<accession>A0ABT0NEK5</accession>
<dbReference type="Gene3D" id="2.40.160.50">
    <property type="entry name" value="membrane protein fhac: a member of the omp85/tpsb transporter family"/>
    <property type="match status" value="1"/>
</dbReference>
<organism evidence="3 4">
    <name type="scientific">Shewanella corallii</name>
    <dbReference type="NCBI Taxonomy" id="560080"/>
    <lineage>
        <taxon>Bacteria</taxon>
        <taxon>Pseudomonadati</taxon>
        <taxon>Pseudomonadota</taxon>
        <taxon>Gammaproteobacteria</taxon>
        <taxon>Alteromonadales</taxon>
        <taxon>Shewanellaceae</taxon>
        <taxon>Shewanella</taxon>
    </lineage>
</organism>
<dbReference type="InterPro" id="IPR005565">
    <property type="entry name" value="Hemolysn_activator_HlyB_C"/>
</dbReference>
<keyword evidence="1" id="KW-0732">Signal</keyword>
<comment type="caution">
    <text evidence="3">The sequence shown here is derived from an EMBL/GenBank/DDBJ whole genome shotgun (WGS) entry which is preliminary data.</text>
</comment>
<evidence type="ECO:0000256" key="1">
    <source>
        <dbReference type="SAM" id="SignalP"/>
    </source>
</evidence>
<protein>
    <submittedName>
        <fullName evidence="3">BamA/TamA family outer membrane protein</fullName>
    </submittedName>
</protein>
<name>A0ABT0NEK5_9GAMM</name>
<keyword evidence="4" id="KW-1185">Reference proteome</keyword>
<gene>
    <name evidence="3" type="ORF">L2725_21175</name>
</gene>
<dbReference type="EMBL" id="JAKIKT010000012">
    <property type="protein sequence ID" value="MCL2916252.1"/>
    <property type="molecule type" value="Genomic_DNA"/>
</dbReference>
<dbReference type="Proteomes" id="UP001202831">
    <property type="component" value="Unassembled WGS sequence"/>
</dbReference>